<evidence type="ECO:0000256" key="3">
    <source>
        <dbReference type="ARBA" id="ARBA00022528"/>
    </source>
</evidence>
<organism evidence="8 9">
    <name type="scientific">Arabidopsis thaliana</name>
    <name type="common">Mouse-ear cress</name>
    <dbReference type="NCBI Taxonomy" id="3702"/>
    <lineage>
        <taxon>Eukaryota</taxon>
        <taxon>Viridiplantae</taxon>
        <taxon>Streptophyta</taxon>
        <taxon>Embryophyta</taxon>
        <taxon>Tracheophyta</taxon>
        <taxon>Spermatophyta</taxon>
        <taxon>Magnoliopsida</taxon>
        <taxon>eudicotyledons</taxon>
        <taxon>Gunneridae</taxon>
        <taxon>Pentapetalae</taxon>
        <taxon>rosids</taxon>
        <taxon>malvids</taxon>
        <taxon>Brassicales</taxon>
        <taxon>Brassicaceae</taxon>
        <taxon>Camelineae</taxon>
        <taxon>Arabidopsis</taxon>
    </lineage>
</organism>
<evidence type="ECO:0000256" key="6">
    <source>
        <dbReference type="SAM" id="MobiDB-lite"/>
    </source>
</evidence>
<reference evidence="9" key="1">
    <citation type="journal article" date="2016" name="Proc. Natl. Acad. Sci. U.S.A.">
        <title>Chromosome-level assembly of Arabidopsis thaliana Ler reveals the extent of translocation and inversion polymorphisms.</title>
        <authorList>
            <person name="Zapata L."/>
            <person name="Ding J."/>
            <person name="Willing E.M."/>
            <person name="Hartwig B."/>
            <person name="Bezdan D."/>
            <person name="Jiao W.B."/>
            <person name="Patel V."/>
            <person name="Velikkakam James G."/>
            <person name="Koornneef M."/>
            <person name="Ossowski S."/>
            <person name="Schneeberger K."/>
        </authorList>
    </citation>
    <scope>NUCLEOTIDE SEQUENCE [LARGE SCALE GENOMIC DNA]</scope>
    <source>
        <strain evidence="9">cv. Landsberg erecta</strain>
    </source>
</reference>
<feature type="region of interest" description="Disordered" evidence="6">
    <location>
        <begin position="57"/>
        <end position="81"/>
    </location>
</feature>
<evidence type="ECO:0000256" key="5">
    <source>
        <dbReference type="ARBA" id="ARBA00022946"/>
    </source>
</evidence>
<evidence type="ECO:0000259" key="7">
    <source>
        <dbReference type="Pfam" id="PF04755"/>
    </source>
</evidence>
<evidence type="ECO:0000256" key="4">
    <source>
        <dbReference type="ARBA" id="ARBA00022640"/>
    </source>
</evidence>
<evidence type="ECO:0000256" key="2">
    <source>
        <dbReference type="ARBA" id="ARBA00005845"/>
    </source>
</evidence>
<comment type="similarity">
    <text evidence="2">Belongs to the PAP/fibrillin family.</text>
</comment>
<feature type="domain" description="Plastid lipid-associated protein/fibrillin conserved" evidence="7">
    <location>
        <begin position="85"/>
        <end position="267"/>
    </location>
</feature>
<keyword evidence="4" id="KW-0934">Plastid</keyword>
<name>A0A178UPQ2_ARATH</name>
<sequence length="273" mass="30498">MTSNLIQPPSMAASRGAISRRTGNVKVLVSFTSSNGKTLSFSDNSFRLRPMFIGKVTEQSSCSSPNEQQQDEEQEQEEEEITVSHIKEELYEALKGINRGIFGVKSDKKTEIEGLVKLLECRNPTPEPTGELDKIGGCWKLIYSTITVLGSKRTKLGLRDFVSLGDLLQQIDIAQGKTVHVLKFDVRGLNLLDGEFRIVASFKISSKSSVEITYESSTIKPDQLMNIFRKNMDLLLGIFNPEGLFEISYLDEDLQVGRDGKGNVFVLERIEKP</sequence>
<keyword evidence="5" id="KW-0809">Transit peptide</keyword>
<accession>A0A178UPQ2</accession>
<dbReference type="InterPro" id="IPR039633">
    <property type="entry name" value="PAP"/>
</dbReference>
<evidence type="ECO:0000313" key="9">
    <source>
        <dbReference type="Proteomes" id="UP000078284"/>
    </source>
</evidence>
<dbReference type="Pfam" id="PF04755">
    <property type="entry name" value="PAP_fibrillin"/>
    <property type="match status" value="1"/>
</dbReference>
<dbReference type="AlphaFoldDB" id="A0A178UPQ2"/>
<protein>
    <recommendedName>
        <fullName evidence="7">Plastid lipid-associated protein/fibrillin conserved domain-containing protein</fullName>
    </recommendedName>
</protein>
<dbReference type="ExpressionAtlas" id="A0A178UPQ2">
    <property type="expression patterns" value="baseline and differential"/>
</dbReference>
<keyword evidence="3" id="KW-0150">Chloroplast</keyword>
<feature type="compositionally biased region" description="Acidic residues" evidence="6">
    <location>
        <begin position="69"/>
        <end position="81"/>
    </location>
</feature>
<comment type="caution">
    <text evidence="8">The sequence shown here is derived from an EMBL/GenBank/DDBJ whole genome shotgun (WGS) entry which is preliminary data.</text>
</comment>
<comment type="subcellular location">
    <subcellularLocation>
        <location evidence="1">Plastid</location>
        <location evidence="1">Chloroplast</location>
    </subcellularLocation>
</comment>
<dbReference type="EMBL" id="LUHQ01000005">
    <property type="protein sequence ID" value="OAO94962.1"/>
    <property type="molecule type" value="Genomic_DNA"/>
</dbReference>
<dbReference type="GO" id="GO:0009507">
    <property type="term" value="C:chloroplast"/>
    <property type="evidence" value="ECO:0007669"/>
    <property type="project" value="UniProtKB-SubCell"/>
</dbReference>
<proteinExistence type="inferred from homology"/>
<dbReference type="InterPro" id="IPR006843">
    <property type="entry name" value="PAP/fibrillin_dom"/>
</dbReference>
<gene>
    <name evidence="8" type="ordered locus">AXX17_At5g09380</name>
</gene>
<evidence type="ECO:0000313" key="8">
    <source>
        <dbReference type="EMBL" id="OAO94962.1"/>
    </source>
</evidence>
<evidence type="ECO:0000256" key="1">
    <source>
        <dbReference type="ARBA" id="ARBA00004229"/>
    </source>
</evidence>
<dbReference type="PANTHER" id="PTHR31906">
    <property type="entry name" value="PLASTID-LIPID-ASSOCIATED PROTEIN 4, CHLOROPLASTIC-RELATED"/>
    <property type="match status" value="1"/>
</dbReference>
<feature type="compositionally biased region" description="Polar residues" evidence="6">
    <location>
        <begin position="57"/>
        <end position="66"/>
    </location>
</feature>
<dbReference type="Proteomes" id="UP000078284">
    <property type="component" value="Chromosome 5"/>
</dbReference>